<accession>A0ABD3UYE5</accession>
<proteinExistence type="predicted"/>
<dbReference type="AlphaFoldDB" id="A0ABD3UYE5"/>
<sequence>MWRIVRGGARCRRWTSLVLATFICSSVIIYSYIYFHAIRSIKIAKKLKYVQRNQTAAQPIAQPWKERVQKLTKNQRMPLLTLFTTWIDNDDKKLVHNITIVNWLSLRPFVLPIIFTNETALAKTCELAGWKTMPLRVVAADGVPVLKYMYIDAMKRYESSLYAFANGDILFTDTLIDTLAEILQDNSTSHKHTLIIGRRTNTNNITMKEVSSWKELTVVAKKRGKLFRSDAEDYFVTSASYPWHEIPDFVVGRRAYDNWLVLNARKQKHRVIDASLTILAVHQTTDDGNYESKKKETREYNHLLLLSLYESIKYNLGDCICAEYETSLRSGRIWITPRRLRKFCRLR</sequence>
<organism evidence="2 3">
    <name type="scientific">Sinanodonta woodiana</name>
    <name type="common">Chinese pond mussel</name>
    <name type="synonym">Anodonta woodiana</name>
    <dbReference type="NCBI Taxonomy" id="1069815"/>
    <lineage>
        <taxon>Eukaryota</taxon>
        <taxon>Metazoa</taxon>
        <taxon>Spiralia</taxon>
        <taxon>Lophotrochozoa</taxon>
        <taxon>Mollusca</taxon>
        <taxon>Bivalvia</taxon>
        <taxon>Autobranchia</taxon>
        <taxon>Heteroconchia</taxon>
        <taxon>Palaeoheterodonta</taxon>
        <taxon>Unionida</taxon>
        <taxon>Unionoidea</taxon>
        <taxon>Unionidae</taxon>
        <taxon>Unioninae</taxon>
        <taxon>Sinanodonta</taxon>
    </lineage>
</organism>
<evidence type="ECO:0000313" key="3">
    <source>
        <dbReference type="Proteomes" id="UP001634394"/>
    </source>
</evidence>
<keyword evidence="1" id="KW-1133">Transmembrane helix</keyword>
<dbReference type="EMBL" id="JBJQND010000014">
    <property type="protein sequence ID" value="KAL3854145.1"/>
    <property type="molecule type" value="Genomic_DNA"/>
</dbReference>
<gene>
    <name evidence="2" type="ORF">ACJMK2_013423</name>
</gene>
<keyword evidence="1" id="KW-0812">Transmembrane</keyword>
<keyword evidence="3" id="KW-1185">Reference proteome</keyword>
<feature type="transmembrane region" description="Helical" evidence="1">
    <location>
        <begin position="14"/>
        <end position="35"/>
    </location>
</feature>
<dbReference type="Proteomes" id="UP001634394">
    <property type="component" value="Unassembled WGS sequence"/>
</dbReference>
<evidence type="ECO:0000256" key="1">
    <source>
        <dbReference type="SAM" id="Phobius"/>
    </source>
</evidence>
<evidence type="ECO:0000313" key="2">
    <source>
        <dbReference type="EMBL" id="KAL3854145.1"/>
    </source>
</evidence>
<reference evidence="2 3" key="1">
    <citation type="submission" date="2024-11" db="EMBL/GenBank/DDBJ databases">
        <title>Chromosome-level genome assembly of the freshwater bivalve Anodonta woodiana.</title>
        <authorList>
            <person name="Chen X."/>
        </authorList>
    </citation>
    <scope>NUCLEOTIDE SEQUENCE [LARGE SCALE GENOMIC DNA]</scope>
    <source>
        <strain evidence="2">MN2024</strain>
        <tissue evidence="2">Gills</tissue>
    </source>
</reference>
<protein>
    <submittedName>
        <fullName evidence="2">Uncharacterized protein</fullName>
    </submittedName>
</protein>
<comment type="caution">
    <text evidence="2">The sequence shown here is derived from an EMBL/GenBank/DDBJ whole genome shotgun (WGS) entry which is preliminary data.</text>
</comment>
<name>A0ABD3UYE5_SINWO</name>
<keyword evidence="1" id="KW-0472">Membrane</keyword>